<protein>
    <recommendedName>
        <fullName evidence="2">Fibroblast growth factor</fullName>
        <shortName evidence="2">FGF</shortName>
    </recommendedName>
</protein>
<dbReference type="PANTHER" id="PTHR11486">
    <property type="entry name" value="FIBROBLAST GROWTH FACTOR"/>
    <property type="match status" value="1"/>
</dbReference>
<evidence type="ECO:0000256" key="1">
    <source>
        <dbReference type="ARBA" id="ARBA00007936"/>
    </source>
</evidence>
<keyword evidence="5" id="KW-1185">Reference proteome</keyword>
<dbReference type="SUPFAM" id="SSF50353">
    <property type="entry name" value="Cytokine"/>
    <property type="match status" value="1"/>
</dbReference>
<comment type="similarity">
    <text evidence="1 2">Belongs to the heparin-binding growth factors family.</text>
</comment>
<name>A0A4W3K995_CALMI</name>
<dbReference type="GO" id="GO:0008083">
    <property type="term" value="F:growth factor activity"/>
    <property type="evidence" value="ECO:0007669"/>
    <property type="project" value="InterPro"/>
</dbReference>
<evidence type="ECO:0000313" key="4">
    <source>
        <dbReference type="Ensembl" id="ENSCMIP00000041095.1"/>
    </source>
</evidence>
<dbReference type="AlphaFoldDB" id="A0A4W3K995"/>
<dbReference type="Proteomes" id="UP000314986">
    <property type="component" value="Unassembled WGS sequence"/>
</dbReference>
<reference evidence="5" key="2">
    <citation type="journal article" date="2007" name="PLoS Biol.">
        <title>Survey sequencing and comparative analysis of the elephant shark (Callorhinchus milii) genome.</title>
        <authorList>
            <person name="Venkatesh B."/>
            <person name="Kirkness E.F."/>
            <person name="Loh Y.H."/>
            <person name="Halpern A.L."/>
            <person name="Lee A.P."/>
            <person name="Johnson J."/>
            <person name="Dandona N."/>
            <person name="Viswanathan L.D."/>
            <person name="Tay A."/>
            <person name="Venter J.C."/>
            <person name="Strausberg R.L."/>
            <person name="Brenner S."/>
        </authorList>
    </citation>
    <scope>NUCLEOTIDE SEQUENCE [LARGE SCALE GENOMIC DNA]</scope>
</reference>
<dbReference type="PROSITE" id="PS00247">
    <property type="entry name" value="HBGF_FGF"/>
    <property type="match status" value="1"/>
</dbReference>
<evidence type="ECO:0000313" key="5">
    <source>
        <dbReference type="Proteomes" id="UP000314986"/>
    </source>
</evidence>
<dbReference type="Gene3D" id="2.80.10.50">
    <property type="match status" value="1"/>
</dbReference>
<reference evidence="5" key="1">
    <citation type="journal article" date="2006" name="Science">
        <title>Ancient noncoding elements conserved in the human genome.</title>
        <authorList>
            <person name="Venkatesh B."/>
            <person name="Kirkness E.F."/>
            <person name="Loh Y.H."/>
            <person name="Halpern A.L."/>
            <person name="Lee A.P."/>
            <person name="Johnson J."/>
            <person name="Dandona N."/>
            <person name="Viswanathan L.D."/>
            <person name="Tay A."/>
            <person name="Venter J.C."/>
            <person name="Strausberg R.L."/>
            <person name="Brenner S."/>
        </authorList>
    </citation>
    <scope>NUCLEOTIDE SEQUENCE [LARGE SCALE GENOMIC DNA]</scope>
</reference>
<dbReference type="PRINTS" id="PR00262">
    <property type="entry name" value="IL1HBGF"/>
</dbReference>
<organism evidence="4 5">
    <name type="scientific">Callorhinchus milii</name>
    <name type="common">Ghost shark</name>
    <dbReference type="NCBI Taxonomy" id="7868"/>
    <lineage>
        <taxon>Eukaryota</taxon>
        <taxon>Metazoa</taxon>
        <taxon>Chordata</taxon>
        <taxon>Craniata</taxon>
        <taxon>Vertebrata</taxon>
        <taxon>Chondrichthyes</taxon>
        <taxon>Holocephali</taxon>
        <taxon>Chimaeriformes</taxon>
        <taxon>Callorhinchidae</taxon>
        <taxon>Callorhinchus</taxon>
    </lineage>
</organism>
<feature type="region of interest" description="Disordered" evidence="3">
    <location>
        <begin position="104"/>
        <end position="147"/>
    </location>
</feature>
<reference evidence="5" key="3">
    <citation type="journal article" date="2014" name="Nature">
        <title>Elephant shark genome provides unique insights into gnathostome evolution.</title>
        <authorList>
            <consortium name="International Elephant Shark Genome Sequencing Consortium"/>
            <person name="Venkatesh B."/>
            <person name="Lee A.P."/>
            <person name="Ravi V."/>
            <person name="Maurya A.K."/>
            <person name="Lian M.M."/>
            <person name="Swann J.B."/>
            <person name="Ohta Y."/>
            <person name="Flajnik M.F."/>
            <person name="Sutoh Y."/>
            <person name="Kasahara M."/>
            <person name="Hoon S."/>
            <person name="Gangu V."/>
            <person name="Roy S.W."/>
            <person name="Irimia M."/>
            <person name="Korzh V."/>
            <person name="Kondrychyn I."/>
            <person name="Lim Z.W."/>
            <person name="Tay B.H."/>
            <person name="Tohari S."/>
            <person name="Kong K.W."/>
            <person name="Ho S."/>
            <person name="Lorente-Galdos B."/>
            <person name="Quilez J."/>
            <person name="Marques-Bonet T."/>
            <person name="Raney B.J."/>
            <person name="Ingham P.W."/>
            <person name="Tay A."/>
            <person name="Hillier L.W."/>
            <person name="Minx P."/>
            <person name="Boehm T."/>
            <person name="Wilson R.K."/>
            <person name="Brenner S."/>
            <person name="Warren W.C."/>
        </authorList>
    </citation>
    <scope>NUCLEOTIDE SEQUENCE [LARGE SCALE GENOMIC DNA]</scope>
</reference>
<dbReference type="InterPro" id="IPR002209">
    <property type="entry name" value="Fibroblast_GF_fam"/>
</dbReference>
<reference evidence="4" key="5">
    <citation type="submission" date="2025-09" db="UniProtKB">
        <authorList>
            <consortium name="Ensembl"/>
        </authorList>
    </citation>
    <scope>IDENTIFICATION</scope>
</reference>
<evidence type="ECO:0000256" key="2">
    <source>
        <dbReference type="RuleBase" id="RU049442"/>
    </source>
</evidence>
<dbReference type="GeneTree" id="ENSGT00940000160601"/>
<accession>A0A4W3K995</accession>
<dbReference type="PRINTS" id="PR00263">
    <property type="entry name" value="HBGFFGF"/>
</dbReference>
<evidence type="ECO:0000256" key="3">
    <source>
        <dbReference type="SAM" id="MobiDB-lite"/>
    </source>
</evidence>
<dbReference type="SMART" id="SM00442">
    <property type="entry name" value="FGF"/>
    <property type="match status" value="1"/>
</dbReference>
<dbReference type="Pfam" id="PF00167">
    <property type="entry name" value="FGF"/>
    <property type="match status" value="1"/>
</dbReference>
<dbReference type="InterPro" id="IPR008996">
    <property type="entry name" value="IL1/FGF"/>
</dbReference>
<dbReference type="Ensembl" id="ENSCMIT00000041675.1">
    <property type="protein sequence ID" value="ENSCMIP00000041095.1"/>
    <property type="gene ID" value="ENSCMIG00000017126.1"/>
</dbReference>
<sequence length="147" mass="16538">SYVSGLVEMRSVAPGVVAIKGYRSARYLCMHRDGTLYGSFFYDEGNCSFKERLLSDGYNVYWSEKYRAVVSLSSVRQRLHARGKGLPPLSQFLPTLNRVPVAEVSRDDFSDSPQMNSQRAVPIRLDSMDPLEITSDTHVNRPPSSDD</sequence>
<reference evidence="4" key="4">
    <citation type="submission" date="2025-08" db="UniProtKB">
        <authorList>
            <consortium name="Ensembl"/>
        </authorList>
    </citation>
    <scope>IDENTIFICATION</scope>
</reference>
<proteinExistence type="inferred from homology"/>